<dbReference type="AlphaFoldDB" id="A0A1M6KUL5"/>
<sequence length="152" mass="17534">MDTQNNNNNITGTAPDSVTPRMTKEELQQKSDRELLSLVESSKGHTGNDFGEYMNCDFSYSYLTTVLKDRGYENGWHKTSDAPTATIKPVTIQMRKSDDTVSRQSYMIDKSVAKEWKQFNKNVPFKTVTLGYALRRFMDDYNSGRIKFEFEI</sequence>
<keyword evidence="3" id="KW-1185">Reference proteome</keyword>
<dbReference type="RefSeq" id="WP_073106244.1">
    <property type="nucleotide sequence ID" value="NZ_FQZY01000013.1"/>
</dbReference>
<reference evidence="2 3" key="1">
    <citation type="submission" date="2016-11" db="EMBL/GenBank/DDBJ databases">
        <authorList>
            <person name="Jaros S."/>
            <person name="Januszkiewicz K."/>
            <person name="Wedrychowicz H."/>
        </authorList>
    </citation>
    <scope>NUCLEOTIDE SEQUENCE [LARGE SCALE GENOMIC DNA]</scope>
    <source>
        <strain evidence="2 3">DSM 15480</strain>
    </source>
</reference>
<feature type="region of interest" description="Disordered" evidence="1">
    <location>
        <begin position="1"/>
        <end position="31"/>
    </location>
</feature>
<protein>
    <submittedName>
        <fullName evidence="2">Uncharacterized protein</fullName>
    </submittedName>
</protein>
<feature type="compositionally biased region" description="Basic and acidic residues" evidence="1">
    <location>
        <begin position="22"/>
        <end position="31"/>
    </location>
</feature>
<evidence type="ECO:0000313" key="2">
    <source>
        <dbReference type="EMBL" id="SHJ62550.1"/>
    </source>
</evidence>
<feature type="compositionally biased region" description="Polar residues" evidence="1">
    <location>
        <begin position="1"/>
        <end position="16"/>
    </location>
</feature>
<name>A0A1M6KUL5_9FIRM</name>
<gene>
    <name evidence="2" type="ORF">SAMN02745243_00988</name>
</gene>
<organism evidence="2 3">
    <name type="scientific">Hespellia stercorisuis DSM 15480</name>
    <dbReference type="NCBI Taxonomy" id="1121950"/>
    <lineage>
        <taxon>Bacteria</taxon>
        <taxon>Bacillati</taxon>
        <taxon>Bacillota</taxon>
        <taxon>Clostridia</taxon>
        <taxon>Lachnospirales</taxon>
        <taxon>Lachnospiraceae</taxon>
        <taxon>Hespellia</taxon>
    </lineage>
</organism>
<dbReference type="Proteomes" id="UP000184301">
    <property type="component" value="Unassembled WGS sequence"/>
</dbReference>
<dbReference type="EMBL" id="FQZY01000013">
    <property type="protein sequence ID" value="SHJ62550.1"/>
    <property type="molecule type" value="Genomic_DNA"/>
</dbReference>
<proteinExistence type="predicted"/>
<dbReference type="OrthoDB" id="2043335at2"/>
<evidence type="ECO:0000313" key="3">
    <source>
        <dbReference type="Proteomes" id="UP000184301"/>
    </source>
</evidence>
<evidence type="ECO:0000256" key="1">
    <source>
        <dbReference type="SAM" id="MobiDB-lite"/>
    </source>
</evidence>
<accession>A0A1M6KUL5</accession>